<evidence type="ECO:0000256" key="1">
    <source>
        <dbReference type="ARBA" id="ARBA00005854"/>
    </source>
</evidence>
<dbReference type="InterPro" id="IPR006140">
    <property type="entry name" value="D-isomer_DH_NAD-bd"/>
</dbReference>
<dbReference type="SUPFAM" id="SSF52283">
    <property type="entry name" value="Formate/glycerate dehydrogenase catalytic domain-like"/>
    <property type="match status" value="1"/>
</dbReference>
<keyword evidence="11" id="KW-1185">Reference proteome</keyword>
<dbReference type="OrthoDB" id="9805416at2"/>
<reference evidence="10 11" key="1">
    <citation type="submission" date="2017-08" db="EMBL/GenBank/DDBJ databases">
        <title>Draft genome sequences of 64 type strains of genus Staph aureus.</title>
        <authorList>
            <person name="Cole K."/>
            <person name="Golubchik T."/>
            <person name="Russell J."/>
            <person name="Foster D."/>
            <person name="Llewelyn M."/>
            <person name="Wilson D."/>
            <person name="Crook D."/>
            <person name="Paul J."/>
        </authorList>
    </citation>
    <scope>NUCLEOTIDE SEQUENCE [LARGE SCALE GENOMIC DNA]</scope>
    <source>
        <strain evidence="10 11">DSM 29875</strain>
    </source>
</reference>
<feature type="domain" description="D-isomer specific 2-hydroxyacid dehydrogenase catalytic" evidence="8">
    <location>
        <begin position="5"/>
        <end position="318"/>
    </location>
</feature>
<dbReference type="InterPro" id="IPR029752">
    <property type="entry name" value="D-isomer_DH_CS1"/>
</dbReference>
<dbReference type="InterPro" id="IPR036291">
    <property type="entry name" value="NAD(P)-bd_dom_sf"/>
</dbReference>
<accession>A0A2K4FDX1</accession>
<evidence type="ECO:0000259" key="9">
    <source>
        <dbReference type="Pfam" id="PF02826"/>
    </source>
</evidence>
<dbReference type="InterPro" id="IPR006139">
    <property type="entry name" value="D-isomer_2_OHA_DH_cat_dom"/>
</dbReference>
<dbReference type="GO" id="GO:0008720">
    <property type="term" value="F:D-lactate dehydrogenase (NAD+) activity"/>
    <property type="evidence" value="ECO:0007669"/>
    <property type="project" value="UniProtKB-EC"/>
</dbReference>
<evidence type="ECO:0000256" key="2">
    <source>
        <dbReference type="ARBA" id="ARBA00012969"/>
    </source>
</evidence>
<dbReference type="Gene3D" id="3.40.50.720">
    <property type="entry name" value="NAD(P)-binding Rossmann-like Domain"/>
    <property type="match status" value="2"/>
</dbReference>
<evidence type="ECO:0000256" key="4">
    <source>
        <dbReference type="ARBA" id="ARBA00023002"/>
    </source>
</evidence>
<dbReference type="PANTHER" id="PTHR10996">
    <property type="entry name" value="2-HYDROXYACID DEHYDROGENASE-RELATED"/>
    <property type="match status" value="1"/>
</dbReference>
<comment type="catalytic activity">
    <reaction evidence="6">
        <text>(R)-lactate + NAD(+) = pyruvate + NADH + H(+)</text>
        <dbReference type="Rhea" id="RHEA:16369"/>
        <dbReference type="ChEBI" id="CHEBI:15361"/>
        <dbReference type="ChEBI" id="CHEBI:15378"/>
        <dbReference type="ChEBI" id="CHEBI:16004"/>
        <dbReference type="ChEBI" id="CHEBI:57540"/>
        <dbReference type="ChEBI" id="CHEBI:57945"/>
        <dbReference type="EC" id="1.1.1.28"/>
    </reaction>
</comment>
<evidence type="ECO:0000313" key="11">
    <source>
        <dbReference type="Proteomes" id="UP000242712"/>
    </source>
</evidence>
<dbReference type="Pfam" id="PF00389">
    <property type="entry name" value="2-Hacid_dh"/>
    <property type="match status" value="1"/>
</dbReference>
<evidence type="ECO:0000259" key="8">
    <source>
        <dbReference type="Pfam" id="PF00389"/>
    </source>
</evidence>
<dbReference type="FunFam" id="3.40.50.720:FF:000462">
    <property type="entry name" value="Glyoxylate reductase (NADP+)"/>
    <property type="match status" value="1"/>
</dbReference>
<dbReference type="GeneID" id="98297131"/>
<comment type="similarity">
    <text evidence="1 7">Belongs to the D-isomer specific 2-hydroxyacid dehydrogenase family.</text>
</comment>
<dbReference type="GO" id="GO:0016618">
    <property type="term" value="F:hydroxypyruvate reductase [NAD(P)H] activity"/>
    <property type="evidence" value="ECO:0007669"/>
    <property type="project" value="TreeGrafter"/>
</dbReference>
<dbReference type="AlphaFoldDB" id="A0A2K4FDX1"/>
<dbReference type="CDD" id="cd05301">
    <property type="entry name" value="GDH"/>
    <property type="match status" value="1"/>
</dbReference>
<evidence type="ECO:0000256" key="6">
    <source>
        <dbReference type="ARBA" id="ARBA00049040"/>
    </source>
</evidence>
<dbReference type="GO" id="GO:0051287">
    <property type="term" value="F:NAD binding"/>
    <property type="evidence" value="ECO:0007669"/>
    <property type="project" value="InterPro"/>
</dbReference>
<comment type="caution">
    <text evidence="10">The sequence shown here is derived from an EMBL/GenBank/DDBJ whole genome shotgun (WGS) entry which is preliminary data.</text>
</comment>
<evidence type="ECO:0000313" key="10">
    <source>
        <dbReference type="EMBL" id="POA09564.1"/>
    </source>
</evidence>
<dbReference type="Pfam" id="PF02826">
    <property type="entry name" value="2-Hacid_dh_C"/>
    <property type="match status" value="1"/>
</dbReference>
<dbReference type="GO" id="GO:0030267">
    <property type="term" value="F:glyoxylate reductase (NADPH) activity"/>
    <property type="evidence" value="ECO:0007669"/>
    <property type="project" value="TreeGrafter"/>
</dbReference>
<dbReference type="EMBL" id="PPPX01000001">
    <property type="protein sequence ID" value="POA09564.1"/>
    <property type="molecule type" value="Genomic_DNA"/>
</dbReference>
<sequence length="320" mass="35637">MTKIVVSRQIPKDYIRQLEQLGEVVMWEESYEPMPRKHFLQELKEATACFITLSERIDQEVFEAAPHLQVIANMAVGYDNIDLDLARQYGVTITNTPDVLTETTAELGLTLLLTVARRVVEAERYVQNGEWQSWGPYLLAGKDLHGSTVGIFGMGAIGKAFARRLQGFNTTVLYHNRSRHDEAEAELNEQYVDFDTLLTESDFVVCTAPLTDATRDQFDATAFSKMKNEAVFINIGRGAIVDEDALVKALKDGEIGGCGLDVLRQEPIDMNHPILELPQAVVLPHIGSASEQTRNDMIQLCVDNIRGVLNEGQAVTEVKA</sequence>
<evidence type="ECO:0000256" key="5">
    <source>
        <dbReference type="ARBA" id="ARBA00030947"/>
    </source>
</evidence>
<name>A0A2K4FDX1_9STAP</name>
<dbReference type="Proteomes" id="UP000242712">
    <property type="component" value="Unassembled WGS sequence"/>
</dbReference>
<dbReference type="RefSeq" id="WP_103370929.1">
    <property type="nucleotide sequence ID" value="NZ_CBCRVO010000001.1"/>
</dbReference>
<dbReference type="EC" id="1.1.1.28" evidence="2"/>
<keyword evidence="4 7" id="KW-0560">Oxidoreductase</keyword>
<dbReference type="PROSITE" id="PS00065">
    <property type="entry name" value="D_2_HYDROXYACID_DH_1"/>
    <property type="match status" value="1"/>
</dbReference>
<evidence type="ECO:0000256" key="7">
    <source>
        <dbReference type="RuleBase" id="RU003719"/>
    </source>
</evidence>
<dbReference type="SUPFAM" id="SSF51735">
    <property type="entry name" value="NAD(P)-binding Rossmann-fold domains"/>
    <property type="match status" value="1"/>
</dbReference>
<dbReference type="InterPro" id="IPR050223">
    <property type="entry name" value="D-isomer_2-hydroxyacid_DH"/>
</dbReference>
<organism evidence="10 11">
    <name type="scientific">Staphylococcus argensis</name>
    <dbReference type="NCBI Taxonomy" id="1607738"/>
    <lineage>
        <taxon>Bacteria</taxon>
        <taxon>Bacillati</taxon>
        <taxon>Bacillota</taxon>
        <taxon>Bacilli</taxon>
        <taxon>Bacillales</taxon>
        <taxon>Staphylococcaceae</taxon>
        <taxon>Staphylococcus</taxon>
    </lineage>
</organism>
<protein>
    <recommendedName>
        <fullName evidence="3">D-lactate dehydrogenase</fullName>
        <ecNumber evidence="2">1.1.1.28</ecNumber>
    </recommendedName>
    <alternativeName>
        <fullName evidence="5">D-specific 2-hydroxyacid dehydrogenase</fullName>
    </alternativeName>
</protein>
<gene>
    <name evidence="10" type="ORF">CD039_02120</name>
</gene>
<dbReference type="PANTHER" id="PTHR10996:SF283">
    <property type="entry name" value="GLYOXYLATE_HYDROXYPYRUVATE REDUCTASE B"/>
    <property type="match status" value="1"/>
</dbReference>
<evidence type="ECO:0000256" key="3">
    <source>
        <dbReference type="ARBA" id="ARBA00014095"/>
    </source>
</evidence>
<dbReference type="GO" id="GO:0005829">
    <property type="term" value="C:cytosol"/>
    <property type="evidence" value="ECO:0007669"/>
    <property type="project" value="TreeGrafter"/>
</dbReference>
<feature type="domain" description="D-isomer specific 2-hydroxyacid dehydrogenase NAD-binding" evidence="9">
    <location>
        <begin position="109"/>
        <end position="287"/>
    </location>
</feature>
<proteinExistence type="inferred from homology"/>